<reference evidence="1 2" key="1">
    <citation type="submission" date="2019-12" db="EMBL/GenBank/DDBJ databases">
        <title>Novel species isolated from a subtropical stream in China.</title>
        <authorList>
            <person name="Lu H."/>
        </authorList>
    </citation>
    <scope>NUCLEOTIDE SEQUENCE [LARGE SCALE GENOMIC DNA]</scope>
    <source>
        <strain evidence="1 2">FT50W</strain>
    </source>
</reference>
<proteinExistence type="predicted"/>
<gene>
    <name evidence="1" type="ORF">GTP44_03800</name>
</gene>
<comment type="caution">
    <text evidence="1">The sequence shown here is derived from an EMBL/GenBank/DDBJ whole genome shotgun (WGS) entry which is preliminary data.</text>
</comment>
<organism evidence="1 2">
    <name type="scientific">Duganella lactea</name>
    <dbReference type="NCBI Taxonomy" id="2692173"/>
    <lineage>
        <taxon>Bacteria</taxon>
        <taxon>Pseudomonadati</taxon>
        <taxon>Pseudomonadota</taxon>
        <taxon>Betaproteobacteria</taxon>
        <taxon>Burkholderiales</taxon>
        <taxon>Oxalobacteraceae</taxon>
        <taxon>Telluria group</taxon>
        <taxon>Duganella</taxon>
    </lineage>
</organism>
<protein>
    <submittedName>
        <fullName evidence="1">HK97 gp10 family phage protein</fullName>
    </submittedName>
</protein>
<evidence type="ECO:0000313" key="2">
    <source>
        <dbReference type="Proteomes" id="UP000474565"/>
    </source>
</evidence>
<name>A0A6L8MF25_9BURK</name>
<dbReference type="RefSeq" id="WP_161018383.1">
    <property type="nucleotide sequence ID" value="NZ_WWCP01000002.1"/>
</dbReference>
<evidence type="ECO:0000313" key="1">
    <source>
        <dbReference type="EMBL" id="MYM81084.1"/>
    </source>
</evidence>
<dbReference type="AlphaFoldDB" id="A0A6L8MF25"/>
<dbReference type="Proteomes" id="UP000474565">
    <property type="component" value="Unassembled WGS sequence"/>
</dbReference>
<dbReference type="EMBL" id="WWCP01000002">
    <property type="protein sequence ID" value="MYM81084.1"/>
    <property type="molecule type" value="Genomic_DNA"/>
</dbReference>
<accession>A0A6L8MF25</accession>
<sequence>MAGSFSADLSKFITKAGSNVDKALRQTIVLAAQGVVMTSPVLTGRLRANWQFGVTMPGGTLDSVDIAGAATIAKMAGQVTSLKAGGECWIVNNLPYAGEIEYGHSSVKAPSGMVRITLAGLPAAIEQYVRGLQ</sequence>